<evidence type="ECO:0000256" key="10">
    <source>
        <dbReference type="SAM" id="Phobius"/>
    </source>
</evidence>
<evidence type="ECO:0000256" key="8">
    <source>
        <dbReference type="ARBA" id="ARBA00048679"/>
    </source>
</evidence>
<dbReference type="Pfam" id="PF03793">
    <property type="entry name" value="PASTA"/>
    <property type="match status" value="4"/>
</dbReference>
<comment type="catalytic activity">
    <reaction evidence="7">
        <text>L-threonyl-[protein] + ATP = O-phospho-L-threonyl-[protein] + ADP + H(+)</text>
        <dbReference type="Rhea" id="RHEA:46608"/>
        <dbReference type="Rhea" id="RHEA-COMP:11060"/>
        <dbReference type="Rhea" id="RHEA-COMP:11605"/>
        <dbReference type="ChEBI" id="CHEBI:15378"/>
        <dbReference type="ChEBI" id="CHEBI:30013"/>
        <dbReference type="ChEBI" id="CHEBI:30616"/>
        <dbReference type="ChEBI" id="CHEBI:61977"/>
        <dbReference type="ChEBI" id="CHEBI:456216"/>
        <dbReference type="EC" id="2.7.11.1"/>
    </reaction>
</comment>
<dbReference type="EC" id="2.7.11.1" evidence="1"/>
<dbReference type="NCBIfam" id="NF033483">
    <property type="entry name" value="PknB_PASTA_kin"/>
    <property type="match status" value="1"/>
</dbReference>
<keyword evidence="4" id="KW-0547">Nucleotide-binding</keyword>
<dbReference type="SMART" id="SM00740">
    <property type="entry name" value="PASTA"/>
    <property type="match status" value="4"/>
</dbReference>
<evidence type="ECO:0000259" key="12">
    <source>
        <dbReference type="PROSITE" id="PS51178"/>
    </source>
</evidence>
<evidence type="ECO:0000256" key="2">
    <source>
        <dbReference type="ARBA" id="ARBA00022527"/>
    </source>
</evidence>
<dbReference type="PANTHER" id="PTHR43289:SF34">
    <property type="entry name" value="SERINE_THREONINE-PROTEIN KINASE YBDM-RELATED"/>
    <property type="match status" value="1"/>
</dbReference>
<dbReference type="InterPro" id="IPR008271">
    <property type="entry name" value="Ser/Thr_kinase_AS"/>
</dbReference>
<dbReference type="CDD" id="cd06577">
    <property type="entry name" value="PASTA_pknB"/>
    <property type="match status" value="4"/>
</dbReference>
<keyword evidence="10" id="KW-0472">Membrane</keyword>
<sequence length="640" mass="67009">MQGTVSDPLIGRLVDGRYEVHARVARGGMATVYRALDRRLDRTVALKVMHPHLADSADFVARFRREARSAARLNHPGIVAIYDQGHADDATYLAMELVEGHNLRAELRRHGALPLGRALEVADGVLDALACAHRAGVVHRDVKPENILLEADGRTKVTDFGLARAVTEVTAASTGTVLGTVAYLAPEIVTSGTADARADVYALGVVLFELVTGSQPFVADQPIRVAFQHVNDGVPLPSTRVPWLPAEVDELVAALTARDAADRPADADAALTLLRRTRDVLDEATLARRADVPPATEEDGEPADSSSTDVTALAAGTVALPIGAIPPEVAEPEAHPGGPARRRRRRRGFAFLMLLLVLGVAGGGSWWWFTAGPGAYVTVPEVVGLSEDEAVGVLTEAGIALEVERENHDTAPQSEVFAAEPAPGDQVHKDGTVLLRVSEGILMVPVPAVVGLEQAQAEQALADAQLTLGQVETPWNDEVPAGQVMAANPAPEEVIPYNQPVDLVVSAGREPVELVSVVGADSDTAVADLDNAGLGAVVEEAYDASVPAGRVISQTPSPGDGVQLYRGDDVTITVSLGPQPVALPDLVGRQLGAATAELERAGFVVEVERVLGGIFGTVRSMSPAAGELAVPGSTVTLTVV</sequence>
<evidence type="ECO:0000313" key="14">
    <source>
        <dbReference type="Proteomes" id="UP000313948"/>
    </source>
</evidence>
<dbReference type="PROSITE" id="PS50011">
    <property type="entry name" value="PROTEIN_KINASE_DOM"/>
    <property type="match status" value="1"/>
</dbReference>
<dbReference type="PANTHER" id="PTHR43289">
    <property type="entry name" value="MITOGEN-ACTIVATED PROTEIN KINASE KINASE KINASE 20-RELATED"/>
    <property type="match status" value="1"/>
</dbReference>
<keyword evidence="10" id="KW-0812">Transmembrane</keyword>
<feature type="region of interest" description="Disordered" evidence="9">
    <location>
        <begin position="285"/>
        <end position="309"/>
    </location>
</feature>
<organism evidence="13 14">
    <name type="scientific">Georgenia wutianyii</name>
    <dbReference type="NCBI Taxonomy" id="2585135"/>
    <lineage>
        <taxon>Bacteria</taxon>
        <taxon>Bacillati</taxon>
        <taxon>Actinomycetota</taxon>
        <taxon>Actinomycetes</taxon>
        <taxon>Micrococcales</taxon>
        <taxon>Bogoriellaceae</taxon>
        <taxon>Georgenia</taxon>
    </lineage>
</organism>
<dbReference type="GO" id="GO:0016301">
    <property type="term" value="F:kinase activity"/>
    <property type="evidence" value="ECO:0007669"/>
    <property type="project" value="UniProtKB-KW"/>
</dbReference>
<name>A0ABX5VLV3_9MICO</name>
<evidence type="ECO:0000259" key="11">
    <source>
        <dbReference type="PROSITE" id="PS50011"/>
    </source>
</evidence>
<feature type="domain" description="PASTA" evidence="12">
    <location>
        <begin position="373"/>
        <end position="439"/>
    </location>
</feature>
<feature type="domain" description="PASTA" evidence="12">
    <location>
        <begin position="508"/>
        <end position="576"/>
    </location>
</feature>
<dbReference type="Gene3D" id="3.30.200.20">
    <property type="entry name" value="Phosphorylase Kinase, domain 1"/>
    <property type="match status" value="1"/>
</dbReference>
<dbReference type="Gene3D" id="1.10.510.10">
    <property type="entry name" value="Transferase(Phosphotransferase) domain 1"/>
    <property type="match status" value="1"/>
</dbReference>
<evidence type="ECO:0000256" key="1">
    <source>
        <dbReference type="ARBA" id="ARBA00012513"/>
    </source>
</evidence>
<feature type="domain" description="Protein kinase" evidence="11">
    <location>
        <begin position="18"/>
        <end position="281"/>
    </location>
</feature>
<keyword evidence="5 13" id="KW-0418">Kinase</keyword>
<dbReference type="PROSITE" id="PS00108">
    <property type="entry name" value="PROTEIN_KINASE_ST"/>
    <property type="match status" value="1"/>
</dbReference>
<protein>
    <recommendedName>
        <fullName evidence="1">non-specific serine/threonine protein kinase</fullName>
        <ecNumber evidence="1">2.7.11.1</ecNumber>
    </recommendedName>
</protein>
<dbReference type="PROSITE" id="PS51178">
    <property type="entry name" value="PASTA"/>
    <property type="match status" value="4"/>
</dbReference>
<feature type="transmembrane region" description="Helical" evidence="10">
    <location>
        <begin position="349"/>
        <end position="369"/>
    </location>
</feature>
<keyword evidence="14" id="KW-1185">Reference proteome</keyword>
<dbReference type="SMART" id="SM00220">
    <property type="entry name" value="S_TKc"/>
    <property type="match status" value="1"/>
</dbReference>
<evidence type="ECO:0000256" key="5">
    <source>
        <dbReference type="ARBA" id="ARBA00022777"/>
    </source>
</evidence>
<dbReference type="Proteomes" id="UP000313948">
    <property type="component" value="Chromosome"/>
</dbReference>
<dbReference type="SUPFAM" id="SSF56112">
    <property type="entry name" value="Protein kinase-like (PK-like)"/>
    <property type="match status" value="1"/>
</dbReference>
<evidence type="ECO:0000256" key="6">
    <source>
        <dbReference type="ARBA" id="ARBA00022840"/>
    </source>
</evidence>
<dbReference type="CDD" id="cd14014">
    <property type="entry name" value="STKc_PknB_like"/>
    <property type="match status" value="1"/>
</dbReference>
<dbReference type="EMBL" id="CP040899">
    <property type="protein sequence ID" value="QDB79457.1"/>
    <property type="molecule type" value="Genomic_DNA"/>
</dbReference>
<reference evidence="13 14" key="1">
    <citation type="submission" date="2019-05" db="EMBL/GenBank/DDBJ databases">
        <title>Georgenia *** sp. nov., and Georgenia *** sp. nov., isolated from the intestinal contents of plateau pika (Ochotona curzoniae) in the Qinghai-Tibet plateau of China.</title>
        <authorList>
            <person name="Tian Z."/>
        </authorList>
    </citation>
    <scope>NUCLEOTIDE SEQUENCE [LARGE SCALE GENOMIC DNA]</scope>
    <source>
        <strain evidence="13 14">Z294</strain>
    </source>
</reference>
<evidence type="ECO:0000256" key="9">
    <source>
        <dbReference type="SAM" id="MobiDB-lite"/>
    </source>
</evidence>
<feature type="domain" description="PASTA" evidence="12">
    <location>
        <begin position="440"/>
        <end position="507"/>
    </location>
</feature>
<keyword evidence="2" id="KW-0723">Serine/threonine-protein kinase</keyword>
<gene>
    <name evidence="13" type="primary">pknB</name>
    <name evidence="13" type="ORF">FE251_08790</name>
</gene>
<dbReference type="Pfam" id="PF00069">
    <property type="entry name" value="Pkinase"/>
    <property type="match status" value="1"/>
</dbReference>
<dbReference type="InterPro" id="IPR005543">
    <property type="entry name" value="PASTA_dom"/>
</dbReference>
<dbReference type="InterPro" id="IPR011009">
    <property type="entry name" value="Kinase-like_dom_sf"/>
</dbReference>
<dbReference type="Gene3D" id="3.30.10.20">
    <property type="match status" value="4"/>
</dbReference>
<evidence type="ECO:0000256" key="3">
    <source>
        <dbReference type="ARBA" id="ARBA00022679"/>
    </source>
</evidence>
<dbReference type="InterPro" id="IPR000719">
    <property type="entry name" value="Prot_kinase_dom"/>
</dbReference>
<keyword evidence="6" id="KW-0067">ATP-binding</keyword>
<evidence type="ECO:0000256" key="7">
    <source>
        <dbReference type="ARBA" id="ARBA00047899"/>
    </source>
</evidence>
<keyword evidence="3" id="KW-0808">Transferase</keyword>
<keyword evidence="10" id="KW-1133">Transmembrane helix</keyword>
<proteinExistence type="predicted"/>
<feature type="domain" description="PASTA" evidence="12">
    <location>
        <begin position="577"/>
        <end position="640"/>
    </location>
</feature>
<evidence type="ECO:0000256" key="4">
    <source>
        <dbReference type="ARBA" id="ARBA00022741"/>
    </source>
</evidence>
<comment type="catalytic activity">
    <reaction evidence="8">
        <text>L-seryl-[protein] + ATP = O-phospho-L-seryl-[protein] + ADP + H(+)</text>
        <dbReference type="Rhea" id="RHEA:17989"/>
        <dbReference type="Rhea" id="RHEA-COMP:9863"/>
        <dbReference type="Rhea" id="RHEA-COMP:11604"/>
        <dbReference type="ChEBI" id="CHEBI:15378"/>
        <dbReference type="ChEBI" id="CHEBI:29999"/>
        <dbReference type="ChEBI" id="CHEBI:30616"/>
        <dbReference type="ChEBI" id="CHEBI:83421"/>
        <dbReference type="ChEBI" id="CHEBI:456216"/>
        <dbReference type="EC" id="2.7.11.1"/>
    </reaction>
</comment>
<accession>A0ABX5VLV3</accession>
<evidence type="ECO:0000313" key="13">
    <source>
        <dbReference type="EMBL" id="QDB79457.1"/>
    </source>
</evidence>